<dbReference type="Pfam" id="PF00107">
    <property type="entry name" value="ADH_zinc_N"/>
    <property type="match status" value="1"/>
</dbReference>
<dbReference type="KEGG" id="pagb:AWM79_05155"/>
<dbReference type="Gene3D" id="3.90.180.10">
    <property type="entry name" value="Medium-chain alcohol dehydrogenases, catalytic domain"/>
    <property type="match status" value="1"/>
</dbReference>
<keyword evidence="3" id="KW-1185">Reference proteome</keyword>
<evidence type="ECO:0000313" key="2">
    <source>
        <dbReference type="EMBL" id="AMB84728.1"/>
    </source>
</evidence>
<dbReference type="InterPro" id="IPR013149">
    <property type="entry name" value="ADH-like_C"/>
</dbReference>
<sequence>MGGATDSLIRKAIEFGEIKDSEVLVEPLFGSWEGNMTHAIERSPIDICVARGEPEVVLGNSGVVRVLKCGRDVTGLSEGDNCLFFGATKCDRYGYVELAHAYDAPNTIGLLAKRTKVAANNLFPIPDDSRFTLQQWAAFSIRYLTAWSNWRVAYGCLRLQMNEAALPVPLVWGWGGGTTVAELDLARHFGCEPTLVAGNKARQHEAQALGLEIVDRRLLADLNYDENKYYTDADYKMAYNAAEKKFIEIVQERTRHAGVSIFVDYIGSPVQRASLRGLARQGVITTAGWKLGMKTTFLRASECIRRHIHVHTHSACYSEVREAMVFAEANNWMPTVTVEYDFDSIPELVSAYANGSLPSCFPVYSVNSV</sequence>
<evidence type="ECO:0000313" key="3">
    <source>
        <dbReference type="Proteomes" id="UP000063229"/>
    </source>
</evidence>
<accession>A0A0X1SY57</accession>
<name>A0A0X1SY57_PSEAA</name>
<feature type="domain" description="Alcohol dehydrogenase-like C-terminal" evidence="1">
    <location>
        <begin position="184"/>
        <end position="325"/>
    </location>
</feature>
<dbReference type="STRING" id="46677.AWM79_05155"/>
<dbReference type="PANTHER" id="PTHR45033:SF3">
    <property type="entry name" value="DEHYDROGENASE, PUTATIVE (AFU_ORTHOLOGUE AFUA_2G13270)-RELATED"/>
    <property type="match status" value="1"/>
</dbReference>
<dbReference type="InterPro" id="IPR052711">
    <property type="entry name" value="Zinc_ADH-like"/>
</dbReference>
<proteinExistence type="predicted"/>
<dbReference type="InterPro" id="IPR036291">
    <property type="entry name" value="NAD(P)-bd_dom_sf"/>
</dbReference>
<dbReference type="AlphaFoldDB" id="A0A0X1SY57"/>
<dbReference type="PANTHER" id="PTHR45033">
    <property type="match status" value="1"/>
</dbReference>
<dbReference type="SUPFAM" id="SSF51735">
    <property type="entry name" value="NAD(P)-binding Rossmann-fold domains"/>
    <property type="match status" value="1"/>
</dbReference>
<dbReference type="Gene3D" id="3.40.50.720">
    <property type="entry name" value="NAD(P)-binding Rossmann-like Domain"/>
    <property type="match status" value="1"/>
</dbReference>
<dbReference type="InterPro" id="IPR011032">
    <property type="entry name" value="GroES-like_sf"/>
</dbReference>
<dbReference type="EMBL" id="CP014135">
    <property type="protein sequence ID" value="AMB84728.1"/>
    <property type="molecule type" value="Genomic_DNA"/>
</dbReference>
<gene>
    <name evidence="2" type="ORF">AWM79_05155</name>
</gene>
<dbReference type="Proteomes" id="UP000063229">
    <property type="component" value="Chromosome"/>
</dbReference>
<reference evidence="2 3" key="1">
    <citation type="submission" date="2016-01" db="EMBL/GenBank/DDBJ databases">
        <authorList>
            <person name="McClelland M."/>
            <person name="Jain A."/>
            <person name="Saraogi P."/>
            <person name="Mendelson R."/>
            <person name="Westerman R."/>
            <person name="SanMiguel P."/>
            <person name="Csonka L."/>
        </authorList>
    </citation>
    <scope>NUCLEOTIDE SEQUENCE [LARGE SCALE GENOMIC DNA]</scope>
    <source>
        <strain evidence="2 3">NCPPB 2472</strain>
    </source>
</reference>
<organism evidence="2 3">
    <name type="scientific">Pseudomonas agarici</name>
    <dbReference type="NCBI Taxonomy" id="46677"/>
    <lineage>
        <taxon>Bacteria</taxon>
        <taxon>Pseudomonadati</taxon>
        <taxon>Pseudomonadota</taxon>
        <taxon>Gammaproteobacteria</taxon>
        <taxon>Pseudomonadales</taxon>
        <taxon>Pseudomonadaceae</taxon>
        <taxon>Pseudomonas</taxon>
    </lineage>
</organism>
<dbReference type="SUPFAM" id="SSF50129">
    <property type="entry name" value="GroES-like"/>
    <property type="match status" value="1"/>
</dbReference>
<protein>
    <recommendedName>
        <fullName evidence="1">Alcohol dehydrogenase-like C-terminal domain-containing protein</fullName>
    </recommendedName>
</protein>
<evidence type="ECO:0000259" key="1">
    <source>
        <dbReference type="Pfam" id="PF00107"/>
    </source>
</evidence>